<comment type="caution">
    <text evidence="1">The sequence shown here is derived from an EMBL/GenBank/DDBJ whole genome shotgun (WGS) entry which is preliminary data.</text>
</comment>
<evidence type="ECO:0000313" key="1">
    <source>
        <dbReference type="EMBL" id="MBE6832948.1"/>
    </source>
</evidence>
<name>A0A928Q2I1_9FIRM</name>
<accession>A0A928Q2I1</accession>
<protein>
    <submittedName>
        <fullName evidence="1">Uncharacterized protein</fullName>
    </submittedName>
</protein>
<proteinExistence type="predicted"/>
<sequence length="208" mass="23307">MKQYVWLNPVSVAMYGGDDLIAQLKAKGMEPVECRLDHAGFVREKYRHAMGKAGGCVADMRCPLAVDYVKERYAPDFLEYPPIEPILLHCARELHQRLLGAGELLVTTPCRALKELGTSLRLPGVEFLTFLELARRHGISLHKKELEESPIPPGFFAELNDRIEILDSRVKMDDYFSAPAPKTLPALLELLYCEGGCHRGDGVWEGAE</sequence>
<organism evidence="1 2">
    <name type="scientific">Faecalispora sporosphaeroides</name>
    <dbReference type="NCBI Taxonomy" id="1549"/>
    <lineage>
        <taxon>Bacteria</taxon>
        <taxon>Bacillati</taxon>
        <taxon>Bacillota</taxon>
        <taxon>Clostridia</taxon>
        <taxon>Eubacteriales</taxon>
        <taxon>Oscillospiraceae</taxon>
        <taxon>Faecalispora</taxon>
    </lineage>
</organism>
<dbReference type="AlphaFoldDB" id="A0A928Q2I1"/>
<reference evidence="1" key="1">
    <citation type="submission" date="2019-04" db="EMBL/GenBank/DDBJ databases">
        <title>Evolution of Biomass-Degrading Anaerobic Consortia Revealed by Metagenomics.</title>
        <authorList>
            <person name="Peng X."/>
        </authorList>
    </citation>
    <scope>NUCLEOTIDE SEQUENCE</scope>
    <source>
        <strain evidence="1">SIG551</strain>
    </source>
</reference>
<evidence type="ECO:0000313" key="2">
    <source>
        <dbReference type="Proteomes" id="UP000754750"/>
    </source>
</evidence>
<dbReference type="EMBL" id="SVNY01000002">
    <property type="protein sequence ID" value="MBE6832948.1"/>
    <property type="molecule type" value="Genomic_DNA"/>
</dbReference>
<gene>
    <name evidence="1" type="ORF">E7512_05105</name>
</gene>
<dbReference type="RefSeq" id="WP_020071757.1">
    <property type="nucleotide sequence ID" value="NZ_JBKWRC010000001.1"/>
</dbReference>
<dbReference type="Proteomes" id="UP000754750">
    <property type="component" value="Unassembled WGS sequence"/>
</dbReference>